<evidence type="ECO:0000256" key="1">
    <source>
        <dbReference type="ARBA" id="ARBA00004141"/>
    </source>
</evidence>
<keyword evidence="5 7" id="KW-0472">Membrane</keyword>
<dbReference type="FunFam" id="1.20.1250.20:FF:000625">
    <property type="entry name" value="Related to TNA1-high affinity nicotinic acid plasma membrane permease"/>
    <property type="match status" value="1"/>
</dbReference>
<feature type="transmembrane region" description="Helical" evidence="7">
    <location>
        <begin position="776"/>
        <end position="797"/>
    </location>
</feature>
<feature type="transmembrane region" description="Helical" evidence="7">
    <location>
        <begin position="636"/>
        <end position="657"/>
    </location>
</feature>
<dbReference type="AlphaFoldDB" id="A0A081CJH7"/>
<feature type="transmembrane region" description="Helical" evidence="7">
    <location>
        <begin position="829"/>
        <end position="851"/>
    </location>
</feature>
<proteinExistence type="predicted"/>
<sequence>MSQRTGWMPTVENAVWQAKRQIECLQYVAPSHALLRNDGPRDLTRASWEHKERVAPKRSASSGDPGRGAELASRPDENKAMLRCPVSGDGAGRAREFALQANGVSLALGMALLCPKAGRELGRSRHDLRSGSEKCHEARWARLRDKRVDTVDVPLCEGDTESDHGHGLQGRDSFPTQCRQPKVLAPSRHAQPGTEAVLVCGCQRVEMCSACRLAPRLCPLPARLPQKWLPVGQQAQTSTSPTFMPRPNAPTLLELSSCCAVFAGHNRGRARFQARRRRRAPPPRNASLLQPILASRLCTSVQLQPYCLAPRQGRTVADGALTTSPHDLDPTTSRSLTRLGLADGGEILELQTLPLLGDSLSAACDRSPPVPSSTWSIQSARSSDQLASVSRKGQRPSSKQGPPLSSVSPPIHFVPSILKLPSFPIPYVLSPTYSTMSVPAQERDRSGSLHSDEKEAIGYPMQGNTLTKDTGISAHDAEANSAFEDINSGFDEAEVKRVRRKVDRRLLPILGALYSIALIDRTNLSAARIAGAGVELKLTAGTNYSVPLLMFFVPYILLEMPSNLLLRKIGAAKQLSFIAFCWGVVMIGQGFVHSWQMLTLTRALIGAFEAGFFPACVWLISTWYVRRESQVRMSAFYLISVGISGFSNIIAYGMSLIKVSDRTFRGWRWIFIIEGLLTVVLAFVAYFLILDFPDKAAEKGFLTIQERDMILTRIERDRGDSKPDALTWAKAGKYALDIKCWLYGLMFMCTTMPTYAFAYFLPVILRGLGYSVKDAFLLGAAPYVVAMVGAFGTAVIADRFFIRMPILICQCLLTIAGLGMLFATKQRNVQLAGCFLGVWGANSNIPFVLNFSQNNVAGQSKKSFVSVIVIMFGGIGGIFASLAYNEKDAPLYRKGLYATLACQAFNVLCGIGFTLYFYSANKKIRAGRKVVDDRPGFTYTI</sequence>
<feature type="transmembrane region" description="Helical" evidence="7">
    <location>
        <begin position="577"/>
        <end position="598"/>
    </location>
</feature>
<dbReference type="InterPro" id="IPR036259">
    <property type="entry name" value="MFS_trans_sf"/>
</dbReference>
<keyword evidence="10" id="KW-1185">Reference proteome</keyword>
<feature type="domain" description="Major facilitator superfamily (MFS) profile" evidence="8">
    <location>
        <begin position="506"/>
        <end position="941"/>
    </location>
</feature>
<dbReference type="PANTHER" id="PTHR43791">
    <property type="entry name" value="PERMEASE-RELATED"/>
    <property type="match status" value="1"/>
</dbReference>
<evidence type="ECO:0000256" key="7">
    <source>
        <dbReference type="SAM" id="Phobius"/>
    </source>
</evidence>
<feature type="region of interest" description="Disordered" evidence="6">
    <location>
        <begin position="47"/>
        <end position="82"/>
    </location>
</feature>
<dbReference type="InterPro" id="IPR011701">
    <property type="entry name" value="MFS"/>
</dbReference>
<feature type="transmembrane region" description="Helical" evidence="7">
    <location>
        <begin position="544"/>
        <end position="565"/>
    </location>
</feature>
<feature type="transmembrane region" description="Helical" evidence="7">
    <location>
        <begin position="896"/>
        <end position="918"/>
    </location>
</feature>
<dbReference type="PROSITE" id="PS50850">
    <property type="entry name" value="MFS"/>
    <property type="match status" value="1"/>
</dbReference>
<feature type="region of interest" description="Disordered" evidence="6">
    <location>
        <begin position="367"/>
        <end position="408"/>
    </location>
</feature>
<dbReference type="Proteomes" id="UP000053758">
    <property type="component" value="Unassembled WGS sequence"/>
</dbReference>
<keyword evidence="2" id="KW-0813">Transport</keyword>
<evidence type="ECO:0000313" key="9">
    <source>
        <dbReference type="EMBL" id="GAK66823.1"/>
    </source>
</evidence>
<dbReference type="Gene3D" id="1.20.1250.20">
    <property type="entry name" value="MFS general substrate transporter like domains"/>
    <property type="match status" value="2"/>
</dbReference>
<feature type="transmembrane region" description="Helical" evidence="7">
    <location>
        <begin position="863"/>
        <end position="884"/>
    </location>
</feature>
<gene>
    <name evidence="9" type="ORF">PAN0_015d5047</name>
</gene>
<dbReference type="GO" id="GO:0022857">
    <property type="term" value="F:transmembrane transporter activity"/>
    <property type="evidence" value="ECO:0007669"/>
    <property type="project" value="InterPro"/>
</dbReference>
<keyword evidence="4 7" id="KW-1133">Transmembrane helix</keyword>
<evidence type="ECO:0000256" key="2">
    <source>
        <dbReference type="ARBA" id="ARBA00022448"/>
    </source>
</evidence>
<evidence type="ECO:0000256" key="6">
    <source>
        <dbReference type="SAM" id="MobiDB-lite"/>
    </source>
</evidence>
<dbReference type="GeneID" id="26305954"/>
<evidence type="ECO:0000313" key="10">
    <source>
        <dbReference type="Proteomes" id="UP000053758"/>
    </source>
</evidence>
<feature type="compositionally biased region" description="Polar residues" evidence="6">
    <location>
        <begin position="372"/>
        <end position="388"/>
    </location>
</feature>
<name>A0A081CJH7_PSEA2</name>
<accession>A0A081CJH7</accession>
<feature type="transmembrane region" description="Helical" evidence="7">
    <location>
        <begin position="669"/>
        <end position="689"/>
    </location>
</feature>
<evidence type="ECO:0000256" key="3">
    <source>
        <dbReference type="ARBA" id="ARBA00022692"/>
    </source>
</evidence>
<feature type="transmembrane region" description="Helical" evidence="7">
    <location>
        <begin position="804"/>
        <end position="823"/>
    </location>
</feature>
<feature type="compositionally biased region" description="Polar residues" evidence="6">
    <location>
        <begin position="395"/>
        <end position="408"/>
    </location>
</feature>
<dbReference type="Pfam" id="PF07690">
    <property type="entry name" value="MFS_1"/>
    <property type="match status" value="1"/>
</dbReference>
<comment type="subcellular location">
    <subcellularLocation>
        <location evidence="1">Membrane</location>
        <topology evidence="1">Multi-pass membrane protein</topology>
    </subcellularLocation>
</comment>
<dbReference type="InterPro" id="IPR020846">
    <property type="entry name" value="MFS_dom"/>
</dbReference>
<dbReference type="GO" id="GO:0016020">
    <property type="term" value="C:membrane"/>
    <property type="evidence" value="ECO:0007669"/>
    <property type="project" value="UniProtKB-SubCell"/>
</dbReference>
<organism evidence="9 10">
    <name type="scientific">Pseudozyma antarctica</name>
    <name type="common">Yeast</name>
    <name type="synonym">Candida antarctica</name>
    <dbReference type="NCBI Taxonomy" id="84753"/>
    <lineage>
        <taxon>Eukaryota</taxon>
        <taxon>Fungi</taxon>
        <taxon>Dikarya</taxon>
        <taxon>Basidiomycota</taxon>
        <taxon>Ustilaginomycotina</taxon>
        <taxon>Ustilaginomycetes</taxon>
        <taxon>Ustilaginales</taxon>
        <taxon>Ustilaginaceae</taxon>
        <taxon>Moesziomyces</taxon>
    </lineage>
</organism>
<evidence type="ECO:0000259" key="8">
    <source>
        <dbReference type="PROSITE" id="PS50850"/>
    </source>
</evidence>
<dbReference type="SUPFAM" id="SSF103473">
    <property type="entry name" value="MFS general substrate transporter"/>
    <property type="match status" value="1"/>
</dbReference>
<feature type="transmembrane region" description="Helical" evidence="7">
    <location>
        <begin position="740"/>
        <end position="764"/>
    </location>
</feature>
<dbReference type="EMBL" id="DF830082">
    <property type="protein sequence ID" value="GAK66823.1"/>
    <property type="molecule type" value="Genomic_DNA"/>
</dbReference>
<dbReference type="FunFam" id="1.20.1250.20:FF:000018">
    <property type="entry name" value="MFS transporter permease"/>
    <property type="match status" value="1"/>
</dbReference>
<dbReference type="HOGENOM" id="CLU_311902_0_0_1"/>
<dbReference type="RefSeq" id="XP_014654843.1">
    <property type="nucleotide sequence ID" value="XM_014799357.1"/>
</dbReference>
<dbReference type="PANTHER" id="PTHR43791:SF3">
    <property type="entry name" value="MAJOR FACILITATOR SUPERFAMILY (MFS) PROFILE DOMAIN-CONTAINING PROTEIN"/>
    <property type="match status" value="1"/>
</dbReference>
<evidence type="ECO:0000256" key="4">
    <source>
        <dbReference type="ARBA" id="ARBA00022989"/>
    </source>
</evidence>
<reference evidence="10" key="1">
    <citation type="journal article" date="2014" name="Genome Announc.">
        <title>Draft Genome Sequence of the Yeast Pseudozyma antarctica Type Strain JCM10317, a Producer of the Glycolipid Biosurfactants, Mannosylerythritol Lipids.</title>
        <authorList>
            <person name="Saika A."/>
            <person name="Koike H."/>
            <person name="Hori T."/>
            <person name="Fukuoka T."/>
            <person name="Sato S."/>
            <person name="Habe H."/>
            <person name="Kitamoto D."/>
            <person name="Morita T."/>
        </authorList>
    </citation>
    <scope>NUCLEOTIDE SEQUENCE [LARGE SCALE GENOMIC DNA]</scope>
    <source>
        <strain evidence="10">JCM 10317</strain>
    </source>
</reference>
<evidence type="ECO:0000256" key="5">
    <source>
        <dbReference type="ARBA" id="ARBA00023136"/>
    </source>
</evidence>
<keyword evidence="3 7" id="KW-0812">Transmembrane</keyword>
<feature type="transmembrane region" description="Helical" evidence="7">
    <location>
        <begin position="604"/>
        <end position="624"/>
    </location>
</feature>
<protein>
    <submittedName>
        <fullName evidence="9">Phthalate transporter</fullName>
    </submittedName>
</protein>